<accession>A0A120G5D1</accession>
<proteinExistence type="predicted"/>
<gene>
    <name evidence="1" type="ORF">PFL603g_00709</name>
</gene>
<reference evidence="1 2" key="1">
    <citation type="submission" date="2015-05" db="EMBL/GenBank/DDBJ databases">
        <title>A genomic and transcriptomic approach to investigate the blue pigment phenotype in Pseudomonas fluorescens.</title>
        <authorList>
            <person name="Andreani N.A."/>
            <person name="Cardazzo B."/>
        </authorList>
    </citation>
    <scope>NUCLEOTIDE SEQUENCE [LARGE SCALE GENOMIC DNA]</scope>
    <source>
        <strain evidence="1 2">Ps_40</strain>
    </source>
</reference>
<dbReference type="AlphaFoldDB" id="A0A120G5D1"/>
<organism evidence="1 2">
    <name type="scientific">Pseudomonas fluorescens</name>
    <dbReference type="NCBI Taxonomy" id="294"/>
    <lineage>
        <taxon>Bacteria</taxon>
        <taxon>Pseudomonadati</taxon>
        <taxon>Pseudomonadota</taxon>
        <taxon>Gammaproteobacteria</taxon>
        <taxon>Pseudomonadales</taxon>
        <taxon>Pseudomonadaceae</taxon>
        <taxon>Pseudomonas</taxon>
    </lineage>
</organism>
<dbReference type="Proteomes" id="UP000063434">
    <property type="component" value="Unassembled WGS sequence"/>
</dbReference>
<evidence type="ECO:0000313" key="1">
    <source>
        <dbReference type="EMBL" id="KWV83919.1"/>
    </source>
</evidence>
<protein>
    <submittedName>
        <fullName evidence="1">Uncharacterized protein</fullName>
    </submittedName>
</protein>
<dbReference type="PATRIC" id="fig|294.195.peg.756"/>
<dbReference type="RefSeq" id="WP_056785758.1">
    <property type="nucleotide sequence ID" value="NZ_LCYC01000007.1"/>
</dbReference>
<comment type="caution">
    <text evidence="1">The sequence shown here is derived from an EMBL/GenBank/DDBJ whole genome shotgun (WGS) entry which is preliminary data.</text>
</comment>
<name>A0A120G5D1_PSEFL</name>
<sequence>MLLRKGEVVSIASGIFDAYSREGPFVATQDFDLGAFVAETVSAVTETWEITELLWELPRLLVEQGLLVELPCRRIHLGSLGDVELTEESRPSALLGMVRVA</sequence>
<dbReference type="EMBL" id="LCYC01000007">
    <property type="protein sequence ID" value="KWV83919.1"/>
    <property type="molecule type" value="Genomic_DNA"/>
</dbReference>
<evidence type="ECO:0000313" key="2">
    <source>
        <dbReference type="Proteomes" id="UP000063434"/>
    </source>
</evidence>